<feature type="domain" description="p55 C-terminal" evidence="1">
    <location>
        <begin position="295"/>
        <end position="370"/>
    </location>
</feature>
<reference evidence="2" key="1">
    <citation type="submission" date="2020-07" db="EMBL/GenBank/DDBJ databases">
        <authorList>
            <person name="Stenglein M."/>
            <person name="Albrecht T."/>
            <person name="Nachappa P."/>
        </authorList>
    </citation>
    <scope>NUCLEOTIDE SEQUENCE</scope>
    <source>
        <strain evidence="2">COPhil</strain>
    </source>
</reference>
<accession>A0A7T8D0L4</accession>
<evidence type="ECO:0000259" key="1">
    <source>
        <dbReference type="Pfam" id="PF21705"/>
    </source>
</evidence>
<protein>
    <recommendedName>
        <fullName evidence="1">p55 C-terminal domain-containing protein</fullName>
    </recommendedName>
</protein>
<evidence type="ECO:0000313" key="2">
    <source>
        <dbReference type="EMBL" id="QQO58783.1"/>
    </source>
</evidence>
<sequence length="459" mass="53472">MDINKSCGYKMSRMQVKRRAVYEAEVKAELVTRRAELDALKGLIKDCKLDLTQYHGRNISLIDPKDIVKRVVKVTTWEPKSGKVRGLNILGMYRDALVSQILNEALENKCEDKIICNTFEMCFLVDIVSIYELNPSELFDDVVERFDELISEYRFTDINEAVRSCGMYYDFYKSFINKGYMGTREHFVLVEKYNVYSSMIKNMDPATHFDMSPKLYGLLEDFVKQYHGSNINYGVVQIKEKLNDEEFEHLRYGFNKLIKPIEEKFENRINYLGRTFNGYEKYGVNEIPLPGVDIKTDFFYYKIPISTESFVSVVGSACNDIKSKDDIDETSYGSKYIPVGFRAHVYKQVLRLNSTIKMSNLALYLMSYNILEYCRIFRIKLDTEFEPRLLTNVRVGTKKFTSEYKVMINELKGKSGFVVNKVLELENPILPIAYYDSGRNVRPTMRQQRLDLIDSDSSD</sequence>
<dbReference type="Pfam" id="PF21705">
    <property type="entry name" value="p55_CTD"/>
    <property type="match status" value="1"/>
</dbReference>
<name>A0A7T8D0L4_9VIRU</name>
<proteinExistence type="predicted"/>
<dbReference type="InterPro" id="IPR048854">
    <property type="entry name" value="p55_CTD"/>
</dbReference>
<dbReference type="EMBL" id="MT762116">
    <property type="protein sequence ID" value="QQO58783.1"/>
    <property type="molecule type" value="Genomic_RNA"/>
</dbReference>
<organism evidence="2">
    <name type="scientific">Emaravirus tritici</name>
    <dbReference type="NCBI Taxonomy" id="1980428"/>
    <lineage>
        <taxon>Viruses</taxon>
        <taxon>Riboviria</taxon>
        <taxon>Orthornavirae</taxon>
        <taxon>Negarnaviricota</taxon>
        <taxon>Polyploviricotina</taxon>
        <taxon>Bunyaviricetes</taxon>
        <taxon>Elliovirales</taxon>
        <taxon>Fimoviridae</taxon>
        <taxon>Emaravirus</taxon>
    </lineage>
</organism>